<evidence type="ECO:0000313" key="1">
    <source>
        <dbReference type="EMBL" id="KAA1421659.1"/>
    </source>
</evidence>
<gene>
    <name evidence="1" type="ORF">F0U44_05120</name>
</gene>
<comment type="caution">
    <text evidence="1">The sequence shown here is derived from an EMBL/GenBank/DDBJ whole genome shotgun (WGS) entry which is preliminary data.</text>
</comment>
<name>A0A5B1LPS4_9ACTN</name>
<evidence type="ECO:0000313" key="2">
    <source>
        <dbReference type="Proteomes" id="UP000325003"/>
    </source>
</evidence>
<reference evidence="1 2" key="2">
    <citation type="submission" date="2019-09" db="EMBL/GenBank/DDBJ databases">
        <authorList>
            <person name="Jin C."/>
        </authorList>
    </citation>
    <scope>NUCLEOTIDE SEQUENCE [LARGE SCALE GENOMIC DNA]</scope>
    <source>
        <strain evidence="1 2">BN130099</strain>
    </source>
</reference>
<reference evidence="1 2" key="1">
    <citation type="submission" date="2019-09" db="EMBL/GenBank/DDBJ databases">
        <title>Nocardioides panacisoli sp. nov., isolated from the soil of a ginseng field.</title>
        <authorList>
            <person name="Cho C."/>
        </authorList>
    </citation>
    <scope>NUCLEOTIDE SEQUENCE [LARGE SCALE GENOMIC DNA]</scope>
    <source>
        <strain evidence="1 2">BN130099</strain>
    </source>
</reference>
<proteinExistence type="predicted"/>
<accession>A0A5B1LPS4</accession>
<dbReference type="EMBL" id="VUJV01000001">
    <property type="protein sequence ID" value="KAA1421659.1"/>
    <property type="molecule type" value="Genomic_DNA"/>
</dbReference>
<dbReference type="AlphaFoldDB" id="A0A5B1LPS4"/>
<sequence>MVALTLVSCSSGTDADPPGQRAAEASPTVLEPLRCDADKVSDHAKDVIEKVGGLHGEGFVVRFAQSTRLGVVALVTGDLTKAGSTLVEQYGVSVVAAWDESVEEIGKGGFRQVDRVVAEHCPS</sequence>
<protein>
    <submittedName>
        <fullName evidence="1">Uncharacterized protein</fullName>
    </submittedName>
</protein>
<organism evidence="1 2">
    <name type="scientific">Nocardioides humilatus</name>
    <dbReference type="NCBI Taxonomy" id="2607660"/>
    <lineage>
        <taxon>Bacteria</taxon>
        <taxon>Bacillati</taxon>
        <taxon>Actinomycetota</taxon>
        <taxon>Actinomycetes</taxon>
        <taxon>Propionibacteriales</taxon>
        <taxon>Nocardioidaceae</taxon>
        <taxon>Nocardioides</taxon>
    </lineage>
</organism>
<keyword evidence="2" id="KW-1185">Reference proteome</keyword>
<dbReference type="Proteomes" id="UP000325003">
    <property type="component" value="Unassembled WGS sequence"/>
</dbReference>